<dbReference type="Proteomes" id="UP000663864">
    <property type="component" value="Unassembled WGS sequence"/>
</dbReference>
<keyword evidence="1" id="KW-0732">Signal</keyword>
<evidence type="ECO:0000313" key="3">
    <source>
        <dbReference type="EMBL" id="CAF3722097.1"/>
    </source>
</evidence>
<evidence type="ECO:0000256" key="1">
    <source>
        <dbReference type="SAM" id="SignalP"/>
    </source>
</evidence>
<dbReference type="AlphaFoldDB" id="A0A814ZSF3"/>
<feature type="signal peptide" evidence="1">
    <location>
        <begin position="1"/>
        <end position="18"/>
    </location>
</feature>
<comment type="caution">
    <text evidence="2">The sequence shown here is derived from an EMBL/GenBank/DDBJ whole genome shotgun (WGS) entry which is preliminary data.</text>
</comment>
<gene>
    <name evidence="3" type="ORF">JBS370_LOCUS10859</name>
    <name evidence="2" type="ORF">ZHD862_LOCUS25179</name>
</gene>
<reference evidence="2" key="1">
    <citation type="submission" date="2021-02" db="EMBL/GenBank/DDBJ databases">
        <authorList>
            <person name="Nowell W R."/>
        </authorList>
    </citation>
    <scope>NUCLEOTIDE SEQUENCE</scope>
</reference>
<dbReference type="Proteomes" id="UP000663836">
    <property type="component" value="Unassembled WGS sequence"/>
</dbReference>
<evidence type="ECO:0008006" key="5">
    <source>
        <dbReference type="Google" id="ProtNLM"/>
    </source>
</evidence>
<evidence type="ECO:0000313" key="2">
    <source>
        <dbReference type="EMBL" id="CAF1246939.1"/>
    </source>
</evidence>
<dbReference type="EMBL" id="CAJOBD010000809">
    <property type="protein sequence ID" value="CAF3722097.1"/>
    <property type="molecule type" value="Genomic_DNA"/>
</dbReference>
<dbReference type="EMBL" id="CAJNOT010001772">
    <property type="protein sequence ID" value="CAF1246939.1"/>
    <property type="molecule type" value="Genomic_DNA"/>
</dbReference>
<sequence length="167" mass="18148">MKPLAILLVFIIVSICFGDITIYRGTVCGWAEYTTSSPILCNGSDPRHGCPSGYSRQMFKDGGAYCYKTNTTTSKQNGILGTLCGGLARARCGGLSPINVCPQGYTQDFRYICYKNDPTIADLSGTVCGVINEGKGQTCDRLSVGTCPEGYYGIDFEQENWHACFKQ</sequence>
<name>A0A814ZSF3_9BILA</name>
<feature type="chain" id="PRO_5036226761" description="Secreted protein" evidence="1">
    <location>
        <begin position="19"/>
        <end position="167"/>
    </location>
</feature>
<accession>A0A814ZSF3</accession>
<proteinExistence type="predicted"/>
<evidence type="ECO:0000313" key="4">
    <source>
        <dbReference type="Proteomes" id="UP000663864"/>
    </source>
</evidence>
<protein>
    <recommendedName>
        <fullName evidence="5">Secreted protein</fullName>
    </recommendedName>
</protein>
<organism evidence="2 4">
    <name type="scientific">Rotaria sordida</name>
    <dbReference type="NCBI Taxonomy" id="392033"/>
    <lineage>
        <taxon>Eukaryota</taxon>
        <taxon>Metazoa</taxon>
        <taxon>Spiralia</taxon>
        <taxon>Gnathifera</taxon>
        <taxon>Rotifera</taxon>
        <taxon>Eurotatoria</taxon>
        <taxon>Bdelloidea</taxon>
        <taxon>Philodinida</taxon>
        <taxon>Philodinidae</taxon>
        <taxon>Rotaria</taxon>
    </lineage>
</organism>